<proteinExistence type="predicted"/>
<evidence type="ECO:0000256" key="1">
    <source>
        <dbReference type="SAM" id="MobiDB-lite"/>
    </source>
</evidence>
<evidence type="ECO:0000313" key="2">
    <source>
        <dbReference type="EMBL" id="MFC5519048.1"/>
    </source>
</evidence>
<dbReference type="RefSeq" id="WP_266346337.1">
    <property type="nucleotide sequence ID" value="NZ_JAPKNH010000015.1"/>
</dbReference>
<organism evidence="2 3">
    <name type="scientific">Kaistia terrae</name>
    <dbReference type="NCBI Taxonomy" id="537017"/>
    <lineage>
        <taxon>Bacteria</taxon>
        <taxon>Pseudomonadati</taxon>
        <taxon>Pseudomonadota</taxon>
        <taxon>Alphaproteobacteria</taxon>
        <taxon>Hyphomicrobiales</taxon>
        <taxon>Kaistiaceae</taxon>
        <taxon>Kaistia</taxon>
    </lineage>
</organism>
<name>A0ABW0Q2Z6_9HYPH</name>
<comment type="caution">
    <text evidence="2">The sequence shown here is derived from an EMBL/GenBank/DDBJ whole genome shotgun (WGS) entry which is preliminary data.</text>
</comment>
<sequence length="101" mass="11008">MNTDKPNLADGTEPEGHQQFDSHIQGQPPVYGEPKGPRPGTMFRHKFGVPQLPDRERDGFVSGPDALGLGDIVGSGPEEWERTKQPLTEGVDSNQDDKAVD</sequence>
<accession>A0ABW0Q2Z6</accession>
<protein>
    <submittedName>
        <fullName evidence="2">Uncharacterized protein</fullName>
    </submittedName>
</protein>
<evidence type="ECO:0000313" key="3">
    <source>
        <dbReference type="Proteomes" id="UP001596150"/>
    </source>
</evidence>
<feature type="region of interest" description="Disordered" evidence="1">
    <location>
        <begin position="1"/>
        <end position="101"/>
    </location>
</feature>
<dbReference type="EMBL" id="JBHSML010000031">
    <property type="protein sequence ID" value="MFC5519048.1"/>
    <property type="molecule type" value="Genomic_DNA"/>
</dbReference>
<gene>
    <name evidence="2" type="ORF">ACFPP9_25010</name>
</gene>
<reference evidence="3" key="1">
    <citation type="journal article" date="2019" name="Int. J. Syst. Evol. Microbiol.">
        <title>The Global Catalogue of Microorganisms (GCM) 10K type strain sequencing project: providing services to taxonomists for standard genome sequencing and annotation.</title>
        <authorList>
            <consortium name="The Broad Institute Genomics Platform"/>
            <consortium name="The Broad Institute Genome Sequencing Center for Infectious Disease"/>
            <person name="Wu L."/>
            <person name="Ma J."/>
        </authorList>
    </citation>
    <scope>NUCLEOTIDE SEQUENCE [LARGE SCALE GENOMIC DNA]</scope>
    <source>
        <strain evidence="3">KACC 12633</strain>
    </source>
</reference>
<dbReference type="Proteomes" id="UP001596150">
    <property type="component" value="Unassembled WGS sequence"/>
</dbReference>
<keyword evidence="3" id="KW-1185">Reference proteome</keyword>